<feature type="domain" description="DHHA1" evidence="8">
    <location>
        <begin position="358"/>
        <end position="449"/>
    </location>
</feature>
<evidence type="ECO:0000313" key="11">
    <source>
        <dbReference type="Proteomes" id="UP000014977"/>
    </source>
</evidence>
<feature type="coiled-coil region" evidence="6">
    <location>
        <begin position="317"/>
        <end position="344"/>
    </location>
</feature>
<evidence type="ECO:0000256" key="2">
    <source>
        <dbReference type="ARBA" id="ARBA00019841"/>
    </source>
</evidence>
<dbReference type="InterPro" id="IPR051673">
    <property type="entry name" value="SSDNA_exonuclease_RecJ"/>
</dbReference>
<evidence type="ECO:0000313" key="10">
    <source>
        <dbReference type="EMBL" id="EPR45010.1"/>
    </source>
</evidence>
<dbReference type="AlphaFoldDB" id="S7U787"/>
<dbReference type="GO" id="GO:0006281">
    <property type="term" value="P:DNA repair"/>
    <property type="evidence" value="ECO:0007669"/>
    <property type="project" value="InterPro"/>
</dbReference>
<dbReference type="Pfam" id="PF17768">
    <property type="entry name" value="RecJ_OB"/>
    <property type="match status" value="1"/>
</dbReference>
<keyword evidence="11" id="KW-1185">Reference proteome</keyword>
<accession>S7U787</accession>
<dbReference type="InterPro" id="IPR003156">
    <property type="entry name" value="DHHA1_dom"/>
</dbReference>
<dbReference type="eggNOG" id="COG0608">
    <property type="taxonomic scope" value="Bacteria"/>
</dbReference>
<evidence type="ECO:0000256" key="4">
    <source>
        <dbReference type="ARBA" id="ARBA00022801"/>
    </source>
</evidence>
<dbReference type="PANTHER" id="PTHR30255">
    <property type="entry name" value="SINGLE-STRANDED-DNA-SPECIFIC EXONUCLEASE RECJ"/>
    <property type="match status" value="1"/>
</dbReference>
<dbReference type="EMBL" id="ATHJ01000011">
    <property type="protein sequence ID" value="EPR45010.1"/>
    <property type="molecule type" value="Genomic_DNA"/>
</dbReference>
<keyword evidence="3" id="KW-0540">Nuclease</keyword>
<dbReference type="NCBIfam" id="TIGR00644">
    <property type="entry name" value="recJ"/>
    <property type="match status" value="1"/>
</dbReference>
<keyword evidence="6" id="KW-0175">Coiled coil</keyword>
<comment type="similarity">
    <text evidence="1">Belongs to the RecJ family.</text>
</comment>
<feature type="domain" description="RecJ OB" evidence="9">
    <location>
        <begin position="463"/>
        <end position="567"/>
    </location>
</feature>
<evidence type="ECO:0000256" key="5">
    <source>
        <dbReference type="ARBA" id="ARBA00022839"/>
    </source>
</evidence>
<evidence type="ECO:0000259" key="9">
    <source>
        <dbReference type="Pfam" id="PF17768"/>
    </source>
</evidence>
<dbReference type="PATRIC" id="fig|1121405.3.peg.213"/>
<evidence type="ECO:0000259" key="8">
    <source>
        <dbReference type="Pfam" id="PF02272"/>
    </source>
</evidence>
<dbReference type="GO" id="GO:0006310">
    <property type="term" value="P:DNA recombination"/>
    <property type="evidence" value="ECO:0007669"/>
    <property type="project" value="InterPro"/>
</dbReference>
<keyword evidence="4" id="KW-0378">Hydrolase</keyword>
<dbReference type="Pfam" id="PF02272">
    <property type="entry name" value="DHHA1"/>
    <property type="match status" value="1"/>
</dbReference>
<dbReference type="Gene3D" id="3.10.310.30">
    <property type="match status" value="1"/>
</dbReference>
<proteinExistence type="inferred from homology"/>
<evidence type="ECO:0000256" key="1">
    <source>
        <dbReference type="ARBA" id="ARBA00005915"/>
    </source>
</evidence>
<keyword evidence="5 10" id="KW-0269">Exonuclease</keyword>
<gene>
    <name evidence="10" type="ORF">dsmv_1046</name>
</gene>
<dbReference type="PANTHER" id="PTHR30255:SF2">
    <property type="entry name" value="SINGLE-STRANDED-DNA-SPECIFIC EXONUCLEASE RECJ"/>
    <property type="match status" value="1"/>
</dbReference>
<dbReference type="GO" id="GO:0008409">
    <property type="term" value="F:5'-3' exonuclease activity"/>
    <property type="evidence" value="ECO:0007669"/>
    <property type="project" value="InterPro"/>
</dbReference>
<dbReference type="InterPro" id="IPR041122">
    <property type="entry name" value="RecJ_OB"/>
</dbReference>
<dbReference type="InterPro" id="IPR038763">
    <property type="entry name" value="DHH_sf"/>
</dbReference>
<evidence type="ECO:0000256" key="3">
    <source>
        <dbReference type="ARBA" id="ARBA00022722"/>
    </source>
</evidence>
<dbReference type="GO" id="GO:0003676">
    <property type="term" value="F:nucleic acid binding"/>
    <property type="evidence" value="ECO:0007669"/>
    <property type="project" value="InterPro"/>
</dbReference>
<dbReference type="InterPro" id="IPR004610">
    <property type="entry name" value="RecJ"/>
</dbReference>
<protein>
    <recommendedName>
        <fullName evidence="2">Single-stranded-DNA-specific exonuclease RecJ</fullName>
    </recommendedName>
</protein>
<feature type="domain" description="DDH" evidence="7">
    <location>
        <begin position="79"/>
        <end position="236"/>
    </location>
</feature>
<dbReference type="STRING" id="897.B2D07_12135"/>
<dbReference type="SUPFAM" id="SSF64182">
    <property type="entry name" value="DHH phosphoesterases"/>
    <property type="match status" value="1"/>
</dbReference>
<dbReference type="Proteomes" id="UP000014977">
    <property type="component" value="Unassembled WGS sequence"/>
</dbReference>
<dbReference type="Pfam" id="PF01368">
    <property type="entry name" value="DHH"/>
    <property type="match status" value="1"/>
</dbReference>
<name>S7U787_DESML</name>
<evidence type="ECO:0000259" key="7">
    <source>
        <dbReference type="Pfam" id="PF01368"/>
    </source>
</evidence>
<reference evidence="10 11" key="1">
    <citation type="journal article" date="2013" name="Genome Announc.">
        <title>Draft genome sequences for three mercury-methylating, sulfate-reducing bacteria.</title>
        <authorList>
            <person name="Brown S.D."/>
            <person name="Hurt R.A.Jr."/>
            <person name="Gilmour C.C."/>
            <person name="Elias D.A."/>
        </authorList>
    </citation>
    <scope>NUCLEOTIDE SEQUENCE [LARGE SCALE GENOMIC DNA]</scope>
    <source>
        <strain evidence="10 11">DSM 2059</strain>
    </source>
</reference>
<comment type="caution">
    <text evidence="10">The sequence shown here is derived from an EMBL/GenBank/DDBJ whole genome shotgun (WGS) entry which is preliminary data.</text>
</comment>
<sequence length="569" mass="63207">MKTEWLLKHPDPIAVKALQTDLGCSPVIAAVLVNRNILTGCEAVNFLEASLKDFHPPSCIVDMDTAVRRIARAVSNREKILIFGDYDVDGVTAVTLLLEFLRYAGADVIYYIPHRTREGYDFQEDHVFGVALPAEVDLIVTVDCGSSRHDAVQAALDSGIDVVITDHHTIEALPPAVAVVNPRRRDCGGGCDHLAGVGVVFSLLIHLRKHLRDIDFWGCRPEPNLKRFCDLVALGTVADMVPMIKENRILSRTGLDVINQGHRSGLRALVRMSGIKDRPVDTDDIAFRLGPRLNAAGRMGHAGLAVELLTAGSDETADQMALQLNRMNKKRQEAEKEILDQVTAYIEKHPHILDRRSIVMAHSNWHEGILGIVASKLVDRFFRPVVLISTRTSIGKGSGRSIPGINLHACLKQCAAHLKAFGGHPMAAGLRIQRENIRRFEDKFDRVVSETGHVDNFSRSLAIDCKLDFEDITGTLLNELERLTPFGEGNPEPLFMTSDVRVVAHRIVGKQHRKMTLIQAGNPVGTVVEAIQFNIDPSERPESFEKIAYHLRWNRWNGKQTPQILVKES</sequence>
<dbReference type="InterPro" id="IPR001667">
    <property type="entry name" value="DDH_dom"/>
</dbReference>
<evidence type="ECO:0000256" key="6">
    <source>
        <dbReference type="SAM" id="Coils"/>
    </source>
</evidence>
<dbReference type="OrthoDB" id="9809852at2"/>
<dbReference type="Gene3D" id="3.90.1640.30">
    <property type="match status" value="1"/>
</dbReference>
<organism evidence="10 11">
    <name type="scientific">Desulfococcus multivorans DSM 2059</name>
    <dbReference type="NCBI Taxonomy" id="1121405"/>
    <lineage>
        <taxon>Bacteria</taxon>
        <taxon>Pseudomonadati</taxon>
        <taxon>Thermodesulfobacteriota</taxon>
        <taxon>Desulfobacteria</taxon>
        <taxon>Desulfobacterales</taxon>
        <taxon>Desulfococcaceae</taxon>
        <taxon>Desulfococcus</taxon>
    </lineage>
</organism>
<dbReference type="RefSeq" id="WP_020875237.1">
    <property type="nucleotide sequence ID" value="NZ_ATHJ01000011.1"/>
</dbReference>